<proteinExistence type="inferred from homology"/>
<evidence type="ECO:0000256" key="2">
    <source>
        <dbReference type="SAM" id="SignalP"/>
    </source>
</evidence>
<dbReference type="GO" id="GO:0050660">
    <property type="term" value="F:flavin adenine dinucleotide binding"/>
    <property type="evidence" value="ECO:0007669"/>
    <property type="project" value="InterPro"/>
</dbReference>
<keyword evidence="4" id="KW-1185">Reference proteome</keyword>
<dbReference type="InterPro" id="IPR012132">
    <property type="entry name" value="GMC_OxRdtase"/>
</dbReference>
<dbReference type="PANTHER" id="PTHR11552">
    <property type="entry name" value="GLUCOSE-METHANOL-CHOLINE GMC OXIDOREDUCTASE"/>
    <property type="match status" value="1"/>
</dbReference>
<comment type="similarity">
    <text evidence="1">Belongs to the GMC oxidoreductase family.</text>
</comment>
<dbReference type="InterPro" id="IPR036188">
    <property type="entry name" value="FAD/NAD-bd_sf"/>
</dbReference>
<dbReference type="SUPFAM" id="SSF51905">
    <property type="entry name" value="FAD/NAD(P)-binding domain"/>
    <property type="match status" value="1"/>
</dbReference>
<dbReference type="OrthoDB" id="269227at2759"/>
<keyword evidence="2" id="KW-0732">Signal</keyword>
<dbReference type="GO" id="GO:0016491">
    <property type="term" value="F:oxidoreductase activity"/>
    <property type="evidence" value="ECO:0007669"/>
    <property type="project" value="TreeGrafter"/>
</dbReference>
<comment type="caution">
    <text evidence="3">The sequence shown here is derived from an EMBL/GenBank/DDBJ whole genome shotgun (WGS) entry which is preliminary data.</text>
</comment>
<protein>
    <submittedName>
        <fullName evidence="3">Glucose dehydrogenase [FAD, quinone]</fullName>
    </submittedName>
</protein>
<feature type="chain" id="PRO_5023026360" evidence="2">
    <location>
        <begin position="27"/>
        <end position="127"/>
    </location>
</feature>
<sequence length="127" mass="13739">MDLLQSRLLRAIPLALLRILVVTVLPETAQHNYDASSKLLNQYDFIIIGGGSAGCVLAARLSEVPAWKVLLLEAGGKPPPESHIPGLNQLLLRGDADWNFFTEPQSNAFQGFADKVSVPSCNIRGVC</sequence>
<dbReference type="EMBL" id="VSRR010013672">
    <property type="protein sequence ID" value="MPC56075.1"/>
    <property type="molecule type" value="Genomic_DNA"/>
</dbReference>
<reference evidence="3 4" key="1">
    <citation type="submission" date="2019-05" db="EMBL/GenBank/DDBJ databases">
        <title>Another draft genome of Portunus trituberculatus and its Hox gene families provides insights of decapod evolution.</title>
        <authorList>
            <person name="Jeong J.-H."/>
            <person name="Song I."/>
            <person name="Kim S."/>
            <person name="Choi T."/>
            <person name="Kim D."/>
            <person name="Ryu S."/>
            <person name="Kim W."/>
        </authorList>
    </citation>
    <scope>NUCLEOTIDE SEQUENCE [LARGE SCALE GENOMIC DNA]</scope>
    <source>
        <tissue evidence="3">Muscle</tissue>
    </source>
</reference>
<accession>A0A5B7GFD4</accession>
<dbReference type="Gene3D" id="3.50.50.60">
    <property type="entry name" value="FAD/NAD(P)-binding domain"/>
    <property type="match status" value="1"/>
</dbReference>
<evidence type="ECO:0000256" key="1">
    <source>
        <dbReference type="ARBA" id="ARBA00010790"/>
    </source>
</evidence>
<feature type="signal peptide" evidence="2">
    <location>
        <begin position="1"/>
        <end position="26"/>
    </location>
</feature>
<dbReference type="Gene3D" id="3.30.560.10">
    <property type="entry name" value="Glucose Oxidase, domain 3"/>
    <property type="match status" value="1"/>
</dbReference>
<dbReference type="PANTHER" id="PTHR11552:SF147">
    <property type="entry name" value="CHOLINE DEHYDROGENASE, MITOCHONDRIAL"/>
    <property type="match status" value="1"/>
</dbReference>
<gene>
    <name evidence="3" type="primary">Gld_23</name>
    <name evidence="3" type="ORF">E2C01_050025</name>
</gene>
<evidence type="ECO:0000313" key="3">
    <source>
        <dbReference type="EMBL" id="MPC56075.1"/>
    </source>
</evidence>
<dbReference type="Proteomes" id="UP000324222">
    <property type="component" value="Unassembled WGS sequence"/>
</dbReference>
<organism evidence="3 4">
    <name type="scientific">Portunus trituberculatus</name>
    <name type="common">Swimming crab</name>
    <name type="synonym">Neptunus trituberculatus</name>
    <dbReference type="NCBI Taxonomy" id="210409"/>
    <lineage>
        <taxon>Eukaryota</taxon>
        <taxon>Metazoa</taxon>
        <taxon>Ecdysozoa</taxon>
        <taxon>Arthropoda</taxon>
        <taxon>Crustacea</taxon>
        <taxon>Multicrustacea</taxon>
        <taxon>Malacostraca</taxon>
        <taxon>Eumalacostraca</taxon>
        <taxon>Eucarida</taxon>
        <taxon>Decapoda</taxon>
        <taxon>Pleocyemata</taxon>
        <taxon>Brachyura</taxon>
        <taxon>Eubrachyura</taxon>
        <taxon>Portunoidea</taxon>
        <taxon>Portunidae</taxon>
        <taxon>Portuninae</taxon>
        <taxon>Portunus</taxon>
    </lineage>
</organism>
<dbReference type="Pfam" id="PF05834">
    <property type="entry name" value="Lycopene_cycl"/>
    <property type="match status" value="1"/>
</dbReference>
<dbReference type="AlphaFoldDB" id="A0A5B7GFD4"/>
<name>A0A5B7GFD4_PORTR</name>
<evidence type="ECO:0000313" key="4">
    <source>
        <dbReference type="Proteomes" id="UP000324222"/>
    </source>
</evidence>